<dbReference type="GO" id="GO:0005886">
    <property type="term" value="C:plasma membrane"/>
    <property type="evidence" value="ECO:0007669"/>
    <property type="project" value="UniProtKB-SubCell"/>
</dbReference>
<dbReference type="Proteomes" id="UP000301751">
    <property type="component" value="Unassembled WGS sequence"/>
</dbReference>
<feature type="transmembrane region" description="Helical" evidence="11">
    <location>
        <begin position="41"/>
        <end position="60"/>
    </location>
</feature>
<keyword evidence="14" id="KW-0969">Cilium</keyword>
<keyword evidence="14" id="KW-0966">Cell projection</keyword>
<keyword evidence="14" id="KW-0282">Flagellum</keyword>
<comment type="similarity">
    <text evidence="3 9">Belongs to the FliF family.</text>
</comment>
<proteinExistence type="inferred from homology"/>
<keyword evidence="8 9" id="KW-0975">Bacterial flagellum</keyword>
<evidence type="ECO:0000256" key="3">
    <source>
        <dbReference type="ARBA" id="ARBA00007971"/>
    </source>
</evidence>
<protein>
    <recommendedName>
        <fullName evidence="9">Flagellar M-ring protein</fullName>
    </recommendedName>
</protein>
<evidence type="ECO:0000259" key="12">
    <source>
        <dbReference type="Pfam" id="PF01514"/>
    </source>
</evidence>
<dbReference type="EMBL" id="BJCL01000022">
    <property type="protein sequence ID" value="GCL65967.1"/>
    <property type="molecule type" value="Genomic_DNA"/>
</dbReference>
<sequence length="572" mass="60447">MDAAVTALTPANQAAMLAEATPDTPRGPLARLQALPARKKTLLAFGTAGLLAVLVALALWSRHVPMAPLFPQVLPNNELGLVVEQLTKLGETHELSGGGGGLIMVPAERVNALRMKLAMAGLPKSAPSGFEVMDKASFGQSQLQERTHLQRALASQLEQQIATISAVQSVKVMVALVAQTGFYREQDKPSASVALTLLPGRTLDRSQIAGIVNMTATAVPGLSPKAVSITDQDGNWLTQPDSELRSDLTQQQRAHLRETEARLLQRVNEILEPALGKDNLRATVTAELDFNQVEQTSEAYAPNQGPEARAAVRSQQSIEATGTLPPQPVGVPGAATNQAPTPAAAPATAASAAPLQAAQAGLAGNNARRESTINYEVGKTVEVKRAATGEVRRVNVAVLVNHRTTLDAKTGKPNSVPLPPEELEKLTALVQEAVGFNKDRGDSVRVVNIPFRADPKADPEAVPVWKQPWLIDLVKAGALPAALTLVALMLLFGVVRPALRPDPPPPAPPEAEAALNAVVDDAEALPGPDNAELLALENNQKVEAQLTDARELAKQNPVAVANILRAWMTGDE</sequence>
<dbReference type="PANTHER" id="PTHR30046">
    <property type="entry name" value="FLAGELLAR M-RING PROTEIN"/>
    <property type="match status" value="1"/>
</dbReference>
<comment type="subcellular location">
    <subcellularLocation>
        <location evidence="1 9">Bacterial flagellum basal body</location>
    </subcellularLocation>
    <subcellularLocation>
        <location evidence="2">Cell membrane</location>
        <topology evidence="2">Multi-pass membrane protein</topology>
    </subcellularLocation>
</comment>
<feature type="domain" description="Flagellar M-ring N-terminal" evidence="12">
    <location>
        <begin position="66"/>
        <end position="238"/>
    </location>
</feature>
<dbReference type="AlphaFoldDB" id="A0A480B0V1"/>
<evidence type="ECO:0000256" key="7">
    <source>
        <dbReference type="ARBA" id="ARBA00023136"/>
    </source>
</evidence>
<name>A0A480B0V1_9BURK</name>
<dbReference type="InterPro" id="IPR043427">
    <property type="entry name" value="YscJ/FliF"/>
</dbReference>
<accession>A0A480B0V1</accession>
<evidence type="ECO:0000256" key="11">
    <source>
        <dbReference type="SAM" id="Phobius"/>
    </source>
</evidence>
<dbReference type="Gene3D" id="3.30.300.30">
    <property type="match status" value="1"/>
</dbReference>
<comment type="caution">
    <text evidence="14">The sequence shown here is derived from an EMBL/GenBank/DDBJ whole genome shotgun (WGS) entry which is preliminary data.</text>
</comment>
<evidence type="ECO:0000256" key="4">
    <source>
        <dbReference type="ARBA" id="ARBA00022475"/>
    </source>
</evidence>
<evidence type="ECO:0000256" key="1">
    <source>
        <dbReference type="ARBA" id="ARBA00004117"/>
    </source>
</evidence>
<evidence type="ECO:0000256" key="6">
    <source>
        <dbReference type="ARBA" id="ARBA00022989"/>
    </source>
</evidence>
<keyword evidence="7 11" id="KW-0472">Membrane</keyword>
<feature type="region of interest" description="Disordered" evidence="10">
    <location>
        <begin position="297"/>
        <end position="316"/>
    </location>
</feature>
<dbReference type="OrthoDB" id="8554211at2"/>
<dbReference type="GO" id="GO:0003774">
    <property type="term" value="F:cytoskeletal motor activity"/>
    <property type="evidence" value="ECO:0007669"/>
    <property type="project" value="InterPro"/>
</dbReference>
<feature type="compositionally biased region" description="Low complexity" evidence="10">
    <location>
        <begin position="332"/>
        <end position="348"/>
    </location>
</feature>
<dbReference type="PIRSF" id="PIRSF004862">
    <property type="entry name" value="FliF"/>
    <property type="match status" value="1"/>
</dbReference>
<dbReference type="NCBIfam" id="TIGR00206">
    <property type="entry name" value="fliF"/>
    <property type="match status" value="1"/>
</dbReference>
<evidence type="ECO:0000259" key="13">
    <source>
        <dbReference type="Pfam" id="PF08345"/>
    </source>
</evidence>
<gene>
    <name evidence="14" type="primary">fliF</name>
    <name evidence="14" type="ORF">AQPW35_50480</name>
</gene>
<dbReference type="InterPro" id="IPR013556">
    <property type="entry name" value="Flag_M-ring_C"/>
</dbReference>
<reference evidence="15" key="1">
    <citation type="submission" date="2019-03" db="EMBL/GenBank/DDBJ databases">
        <title>Aquabacterium pictum sp.nov., the first bacteriochlorophyll a-containing freshwater bacterium in the genus Aquabacterium of the class Betaproteobacteria.</title>
        <authorList>
            <person name="Hirose S."/>
            <person name="Tank M."/>
            <person name="Hara E."/>
            <person name="Tamaki H."/>
            <person name="Takaichi S."/>
            <person name="Haruta S."/>
            <person name="Hanada S."/>
        </authorList>
    </citation>
    <scope>NUCLEOTIDE SEQUENCE [LARGE SCALE GENOMIC DNA]</scope>
    <source>
        <strain evidence="15">W35</strain>
    </source>
</reference>
<dbReference type="InterPro" id="IPR006182">
    <property type="entry name" value="FliF_N_dom"/>
</dbReference>
<dbReference type="GO" id="GO:0071973">
    <property type="term" value="P:bacterial-type flagellum-dependent cell motility"/>
    <property type="evidence" value="ECO:0007669"/>
    <property type="project" value="InterPro"/>
</dbReference>
<dbReference type="InterPro" id="IPR045851">
    <property type="entry name" value="AMP-bd_C_sf"/>
</dbReference>
<dbReference type="PRINTS" id="PR01009">
    <property type="entry name" value="FLGMRINGFLIF"/>
</dbReference>
<dbReference type="InterPro" id="IPR000067">
    <property type="entry name" value="FlgMring_FliF"/>
</dbReference>
<dbReference type="PANTHER" id="PTHR30046:SF0">
    <property type="entry name" value="FLAGELLAR M-RING PROTEIN"/>
    <property type="match status" value="1"/>
</dbReference>
<dbReference type="GO" id="GO:0009431">
    <property type="term" value="C:bacterial-type flagellum basal body, MS ring"/>
    <property type="evidence" value="ECO:0007669"/>
    <property type="project" value="InterPro"/>
</dbReference>
<keyword evidence="4" id="KW-1003">Cell membrane</keyword>
<dbReference type="Pfam" id="PF01514">
    <property type="entry name" value="YscJ_FliF"/>
    <property type="match status" value="1"/>
</dbReference>
<evidence type="ECO:0000256" key="2">
    <source>
        <dbReference type="ARBA" id="ARBA00004651"/>
    </source>
</evidence>
<evidence type="ECO:0000313" key="14">
    <source>
        <dbReference type="EMBL" id="GCL65967.1"/>
    </source>
</evidence>
<dbReference type="RefSeq" id="WP_137735666.1">
    <property type="nucleotide sequence ID" value="NZ_BJCL01000022.1"/>
</dbReference>
<comment type="function">
    <text evidence="9">The M ring may be actively involved in energy transduction.</text>
</comment>
<keyword evidence="6 11" id="KW-1133">Transmembrane helix</keyword>
<evidence type="ECO:0000256" key="8">
    <source>
        <dbReference type="ARBA" id="ARBA00023143"/>
    </source>
</evidence>
<organism evidence="14 15">
    <name type="scientific">Pseudaquabacterium pictum</name>
    <dbReference type="NCBI Taxonomy" id="2315236"/>
    <lineage>
        <taxon>Bacteria</taxon>
        <taxon>Pseudomonadati</taxon>
        <taxon>Pseudomonadota</taxon>
        <taxon>Betaproteobacteria</taxon>
        <taxon>Burkholderiales</taxon>
        <taxon>Sphaerotilaceae</taxon>
        <taxon>Pseudaquabacterium</taxon>
    </lineage>
</organism>
<keyword evidence="5 11" id="KW-0812">Transmembrane</keyword>
<evidence type="ECO:0000256" key="5">
    <source>
        <dbReference type="ARBA" id="ARBA00022692"/>
    </source>
</evidence>
<keyword evidence="15" id="KW-1185">Reference proteome</keyword>
<evidence type="ECO:0000256" key="10">
    <source>
        <dbReference type="SAM" id="MobiDB-lite"/>
    </source>
</evidence>
<evidence type="ECO:0000313" key="15">
    <source>
        <dbReference type="Proteomes" id="UP000301751"/>
    </source>
</evidence>
<feature type="domain" description="Flagellar M-ring C-terminal" evidence="13">
    <location>
        <begin position="271"/>
        <end position="451"/>
    </location>
</feature>
<feature type="region of interest" description="Disordered" evidence="10">
    <location>
        <begin position="321"/>
        <end position="348"/>
    </location>
</feature>
<evidence type="ECO:0000256" key="9">
    <source>
        <dbReference type="PIRNR" id="PIRNR004862"/>
    </source>
</evidence>
<dbReference type="Pfam" id="PF08345">
    <property type="entry name" value="YscJ_FliF_C"/>
    <property type="match status" value="1"/>
</dbReference>